<reference evidence="2 3" key="1">
    <citation type="submission" date="2020-06" db="EMBL/GenBank/DDBJ databases">
        <title>High-quality draft genome of sulfate reducer Desulfobacter latus type strain AcrS2 isolated from marine sediment.</title>
        <authorList>
            <person name="Hoppe M."/>
            <person name="Larsen C.K."/>
            <person name="Marshall I.P.G."/>
            <person name="Schramm A."/>
            <person name="Marietou A.G."/>
        </authorList>
    </citation>
    <scope>NUCLEOTIDE SEQUENCE [LARGE SCALE GENOMIC DNA]</scope>
    <source>
        <strain evidence="2 3">AcRS2</strain>
    </source>
</reference>
<dbReference type="Pfam" id="PF13173">
    <property type="entry name" value="AAA_14"/>
    <property type="match status" value="1"/>
</dbReference>
<dbReference type="SUPFAM" id="SSF52540">
    <property type="entry name" value="P-loop containing nucleoside triphosphate hydrolases"/>
    <property type="match status" value="1"/>
</dbReference>
<dbReference type="RefSeq" id="WP_178367265.1">
    <property type="nucleotide sequence ID" value="NZ_JACADJ010000047.1"/>
</dbReference>
<accession>A0A850T0F9</accession>
<proteinExistence type="predicted"/>
<dbReference type="InterPro" id="IPR041682">
    <property type="entry name" value="AAA_14"/>
</dbReference>
<dbReference type="EMBL" id="JACADJ010000047">
    <property type="protein sequence ID" value="NWH05810.1"/>
    <property type="molecule type" value="Genomic_DNA"/>
</dbReference>
<dbReference type="Proteomes" id="UP000553343">
    <property type="component" value="Unassembled WGS sequence"/>
</dbReference>
<gene>
    <name evidence="2" type="ORF">HXW94_12575</name>
</gene>
<sequence>MQTYIPRFLAEKIRNKIKQMPAVSILGPRQCGKSTLAREILKSMTNTVYLDLERPSDVNKLRDPEAFFTLNRGKLICLDEIQRVSEIFPVMRSIIDAEGTNGQFLILGSASPVLLRQSSESLAGRISHIDLSPKGFDYFRF</sequence>
<organism evidence="2 3">
    <name type="scientific">Desulfobacter latus</name>
    <dbReference type="NCBI Taxonomy" id="2292"/>
    <lineage>
        <taxon>Bacteria</taxon>
        <taxon>Pseudomonadati</taxon>
        <taxon>Thermodesulfobacteriota</taxon>
        <taxon>Desulfobacteria</taxon>
        <taxon>Desulfobacterales</taxon>
        <taxon>Desulfobacteraceae</taxon>
        <taxon>Desulfobacter</taxon>
    </lineage>
</organism>
<dbReference type="Gene3D" id="3.40.50.300">
    <property type="entry name" value="P-loop containing nucleotide triphosphate hydrolases"/>
    <property type="match status" value="1"/>
</dbReference>
<dbReference type="AlphaFoldDB" id="A0A850T0F9"/>
<evidence type="ECO:0000313" key="2">
    <source>
        <dbReference type="EMBL" id="NWH05810.1"/>
    </source>
</evidence>
<feature type="domain" description="AAA" evidence="1">
    <location>
        <begin position="21"/>
        <end position="136"/>
    </location>
</feature>
<evidence type="ECO:0000313" key="3">
    <source>
        <dbReference type="Proteomes" id="UP000553343"/>
    </source>
</evidence>
<comment type="caution">
    <text evidence="2">The sequence shown here is derived from an EMBL/GenBank/DDBJ whole genome shotgun (WGS) entry which is preliminary data.</text>
</comment>
<protein>
    <submittedName>
        <fullName evidence="2">AAA family ATPase</fullName>
    </submittedName>
</protein>
<dbReference type="PANTHER" id="PTHR43566">
    <property type="entry name" value="CONSERVED PROTEIN"/>
    <property type="match status" value="1"/>
</dbReference>
<keyword evidence="3" id="KW-1185">Reference proteome</keyword>
<dbReference type="PANTHER" id="PTHR43566:SF2">
    <property type="entry name" value="DUF4143 DOMAIN-CONTAINING PROTEIN"/>
    <property type="match status" value="1"/>
</dbReference>
<dbReference type="InterPro" id="IPR027417">
    <property type="entry name" value="P-loop_NTPase"/>
</dbReference>
<name>A0A850T0F9_9BACT</name>
<evidence type="ECO:0000259" key="1">
    <source>
        <dbReference type="Pfam" id="PF13173"/>
    </source>
</evidence>